<dbReference type="AlphaFoldDB" id="A0A7X5Y1K2"/>
<accession>A0A7X5Y1K2</accession>
<dbReference type="RefSeq" id="WP_125977275.1">
    <property type="nucleotide sequence ID" value="NZ_BAAADY010000020.1"/>
</dbReference>
<evidence type="ECO:0000313" key="2">
    <source>
        <dbReference type="Proteomes" id="UP000531251"/>
    </source>
</evidence>
<evidence type="ECO:0000313" key="1">
    <source>
        <dbReference type="EMBL" id="NJB99399.1"/>
    </source>
</evidence>
<reference evidence="1 2" key="1">
    <citation type="submission" date="2020-03" db="EMBL/GenBank/DDBJ databases">
        <title>Genomic Encyclopedia of Type Strains, Phase IV (KMG-IV): sequencing the most valuable type-strain genomes for metagenomic binning, comparative biology and taxonomic classification.</title>
        <authorList>
            <person name="Goeker M."/>
        </authorList>
    </citation>
    <scope>NUCLEOTIDE SEQUENCE [LARGE SCALE GENOMIC DNA]</scope>
    <source>
        <strain evidence="1 2">DSM 7225</strain>
    </source>
</reference>
<proteinExistence type="predicted"/>
<sequence>MTNVPAIRTAVRPARYETGADSESRAKILAAVETFPENQRLAAACMFTLVALRGMRSAAPGPAQRKMCQEHIDILLPLIPAEVRSMFPADAQGDA</sequence>
<protein>
    <submittedName>
        <fullName evidence="1">Uncharacterized protein</fullName>
    </submittedName>
</protein>
<comment type="caution">
    <text evidence="1">The sequence shown here is derived from an EMBL/GenBank/DDBJ whole genome shotgun (WGS) entry which is preliminary data.</text>
</comment>
<gene>
    <name evidence="1" type="ORF">GGR89_003740</name>
</gene>
<keyword evidence="2" id="KW-1185">Reference proteome</keyword>
<organism evidence="1 2">
    <name type="scientific">Sphingomonas trueperi</name>
    <dbReference type="NCBI Taxonomy" id="53317"/>
    <lineage>
        <taxon>Bacteria</taxon>
        <taxon>Pseudomonadati</taxon>
        <taxon>Pseudomonadota</taxon>
        <taxon>Alphaproteobacteria</taxon>
        <taxon>Sphingomonadales</taxon>
        <taxon>Sphingomonadaceae</taxon>
        <taxon>Sphingomonas</taxon>
    </lineage>
</organism>
<dbReference type="EMBL" id="JAATJB010000015">
    <property type="protein sequence ID" value="NJB99399.1"/>
    <property type="molecule type" value="Genomic_DNA"/>
</dbReference>
<dbReference type="Proteomes" id="UP000531251">
    <property type="component" value="Unassembled WGS sequence"/>
</dbReference>
<name>A0A7X5Y1K2_9SPHN</name>